<evidence type="ECO:0000256" key="2">
    <source>
        <dbReference type="ARBA" id="ARBA00022481"/>
    </source>
</evidence>
<name>A0A917ZG26_9GAMM</name>
<evidence type="ECO:0000313" key="6">
    <source>
        <dbReference type="Proteomes" id="UP000599578"/>
    </source>
</evidence>
<reference evidence="5 6" key="1">
    <citation type="journal article" date="2014" name="Int. J. Syst. Evol. Microbiol.">
        <title>Complete genome sequence of Corynebacterium casei LMG S-19264T (=DSM 44701T), isolated from a smear-ripened cheese.</title>
        <authorList>
            <consortium name="US DOE Joint Genome Institute (JGI-PGF)"/>
            <person name="Walter F."/>
            <person name="Albersmeier A."/>
            <person name="Kalinowski J."/>
            <person name="Ruckert C."/>
        </authorList>
    </citation>
    <scope>NUCLEOTIDE SEQUENCE [LARGE SCALE GENOMIC DNA]</scope>
    <source>
        <strain evidence="5 6">CGMCC 1.7286</strain>
    </source>
</reference>
<dbReference type="Pfam" id="PF00114">
    <property type="entry name" value="Pilin"/>
    <property type="match status" value="1"/>
</dbReference>
<dbReference type="Gene3D" id="3.30.700.10">
    <property type="entry name" value="Glycoprotein, Type 4 Pilin"/>
    <property type="match status" value="1"/>
</dbReference>
<sequence>MENSLERKMNRSIKMVQKGFTLIELMIVVAIIGILAALAIPAYQDYVARTQAAEALTIADSLKVDIQETYADYGACPLTGSVAGVSTMEGNYVASVALSASGATTCVITSTYKGSGVAAGIQSKTLEISGDVSTGARNVKWVCTGGDLDDKYRPNACKEPI</sequence>
<dbReference type="InterPro" id="IPR045584">
    <property type="entry name" value="Pilin-like"/>
</dbReference>
<organism evidence="5 6">
    <name type="scientific">Marinobacterium nitratireducens</name>
    <dbReference type="NCBI Taxonomy" id="518897"/>
    <lineage>
        <taxon>Bacteria</taxon>
        <taxon>Pseudomonadati</taxon>
        <taxon>Pseudomonadota</taxon>
        <taxon>Gammaproteobacteria</taxon>
        <taxon>Oceanospirillales</taxon>
        <taxon>Oceanospirillaceae</taxon>
        <taxon>Marinobacterium</taxon>
    </lineage>
</organism>
<evidence type="ECO:0000313" key="5">
    <source>
        <dbReference type="EMBL" id="GGO82476.1"/>
    </source>
</evidence>
<protein>
    <submittedName>
        <fullName evidence="5">Prepilin-type N-terminal cleavage/methylation domain-containing protein</fullName>
    </submittedName>
</protein>
<comment type="similarity">
    <text evidence="1 3">Belongs to the N-Me-Phe pilin family.</text>
</comment>
<evidence type="ECO:0000256" key="4">
    <source>
        <dbReference type="SAM" id="Phobius"/>
    </source>
</evidence>
<dbReference type="Pfam" id="PF07963">
    <property type="entry name" value="N_methyl"/>
    <property type="match status" value="1"/>
</dbReference>
<proteinExistence type="inferred from homology"/>
<gene>
    <name evidence="5" type="primary">pilE</name>
    <name evidence="5" type="ORF">GCM10011348_23960</name>
</gene>
<dbReference type="SUPFAM" id="SSF54523">
    <property type="entry name" value="Pili subunits"/>
    <property type="match status" value="1"/>
</dbReference>
<dbReference type="EMBL" id="BMLT01000005">
    <property type="protein sequence ID" value="GGO82476.1"/>
    <property type="molecule type" value="Genomic_DNA"/>
</dbReference>
<dbReference type="AlphaFoldDB" id="A0A917ZG26"/>
<evidence type="ECO:0000256" key="1">
    <source>
        <dbReference type="ARBA" id="ARBA00005233"/>
    </source>
</evidence>
<dbReference type="GO" id="GO:0007155">
    <property type="term" value="P:cell adhesion"/>
    <property type="evidence" value="ECO:0007669"/>
    <property type="project" value="InterPro"/>
</dbReference>
<keyword evidence="4" id="KW-0812">Transmembrane</keyword>
<feature type="transmembrane region" description="Helical" evidence="4">
    <location>
        <begin position="21"/>
        <end position="43"/>
    </location>
</feature>
<keyword evidence="6" id="KW-1185">Reference proteome</keyword>
<comment type="caution">
    <text evidence="5">The sequence shown here is derived from an EMBL/GenBank/DDBJ whole genome shotgun (WGS) entry which is preliminary data.</text>
</comment>
<keyword evidence="4" id="KW-1133">Transmembrane helix</keyword>
<accession>A0A917ZG26</accession>
<dbReference type="InterPro" id="IPR001082">
    <property type="entry name" value="Pilin"/>
</dbReference>
<keyword evidence="4" id="KW-0472">Membrane</keyword>
<evidence type="ECO:0000256" key="3">
    <source>
        <dbReference type="RuleBase" id="RU000389"/>
    </source>
</evidence>
<dbReference type="PANTHER" id="PTHR30093:SF34">
    <property type="entry name" value="PREPILIN PEPTIDASE-DEPENDENT PROTEIN D"/>
    <property type="match status" value="1"/>
</dbReference>
<keyword evidence="3" id="KW-0281">Fimbrium</keyword>
<dbReference type="Proteomes" id="UP000599578">
    <property type="component" value="Unassembled WGS sequence"/>
</dbReference>
<dbReference type="GO" id="GO:0009289">
    <property type="term" value="C:pilus"/>
    <property type="evidence" value="ECO:0007669"/>
    <property type="project" value="InterPro"/>
</dbReference>
<dbReference type="InterPro" id="IPR012902">
    <property type="entry name" value="N_methyl_site"/>
</dbReference>
<keyword evidence="2" id="KW-0488">Methylation</keyword>
<dbReference type="NCBIfam" id="TIGR02532">
    <property type="entry name" value="IV_pilin_GFxxxE"/>
    <property type="match status" value="1"/>
</dbReference>
<dbReference type="PROSITE" id="PS00409">
    <property type="entry name" value="PROKAR_NTER_METHYL"/>
    <property type="match status" value="1"/>
</dbReference>
<dbReference type="PANTHER" id="PTHR30093">
    <property type="entry name" value="GENERAL SECRETION PATHWAY PROTEIN G"/>
    <property type="match status" value="1"/>
</dbReference>